<dbReference type="InterPro" id="IPR010980">
    <property type="entry name" value="Cyt_c/b562"/>
</dbReference>
<evidence type="ECO:0000313" key="2">
    <source>
        <dbReference type="Proteomes" id="UP000662914"/>
    </source>
</evidence>
<dbReference type="Proteomes" id="UP000662914">
    <property type="component" value="Chromosome"/>
</dbReference>
<dbReference type="KEGG" id="ddz:DSYM_22120"/>
<name>A0A809R1L3_9PROT</name>
<reference evidence="1" key="1">
    <citation type="journal article" name="DNA Res.">
        <title>The physiological potential of anammox bacteria as revealed by their core genome structure.</title>
        <authorList>
            <person name="Okubo T."/>
            <person name="Toyoda A."/>
            <person name="Fukuhara K."/>
            <person name="Uchiyama I."/>
            <person name="Harigaya Y."/>
            <person name="Kuroiwa M."/>
            <person name="Suzuki T."/>
            <person name="Murakami Y."/>
            <person name="Suwa Y."/>
            <person name="Takami H."/>
        </authorList>
    </citation>
    <scope>NUCLEOTIDE SEQUENCE</scope>
    <source>
        <strain evidence="1">317325-3</strain>
    </source>
</reference>
<dbReference type="AlphaFoldDB" id="A0A809R1L3"/>
<protein>
    <recommendedName>
        <fullName evidence="3">Cytochrome C</fullName>
    </recommendedName>
</protein>
<dbReference type="GO" id="GO:0005506">
    <property type="term" value="F:iron ion binding"/>
    <property type="evidence" value="ECO:0007669"/>
    <property type="project" value="InterPro"/>
</dbReference>
<dbReference type="GO" id="GO:0020037">
    <property type="term" value="F:heme binding"/>
    <property type="evidence" value="ECO:0007669"/>
    <property type="project" value="InterPro"/>
</dbReference>
<evidence type="ECO:0000313" key="1">
    <source>
        <dbReference type="EMBL" id="BBO21513.1"/>
    </source>
</evidence>
<proteinExistence type="predicted"/>
<dbReference type="GO" id="GO:0022900">
    <property type="term" value="P:electron transport chain"/>
    <property type="evidence" value="ECO:0007669"/>
    <property type="project" value="InterPro"/>
</dbReference>
<sequence length="170" mass="18655">MLRFLKHRWQLLLIVALGLALAGTVLFFTVLQRAPQAPSQDGRLRLMLDHAERDYVLGEMRHLLMAVQAIVDAAAAGDMARVATEARKVGMAEVKNIPPAIRTRLIGKLPAEFRKLGFATHEAFDALALDAESLGDREHTLQQLAALMNRCIACHAAYTVLPPAAAEPNR</sequence>
<accession>A0A809R1L3</accession>
<dbReference type="EMBL" id="AP021857">
    <property type="protein sequence ID" value="BBO21513.1"/>
    <property type="molecule type" value="Genomic_DNA"/>
</dbReference>
<evidence type="ECO:0008006" key="3">
    <source>
        <dbReference type="Google" id="ProtNLM"/>
    </source>
</evidence>
<organism evidence="1 2">
    <name type="scientific">Candidatus Desulfobacillus denitrificans</name>
    <dbReference type="NCBI Taxonomy" id="2608985"/>
    <lineage>
        <taxon>Bacteria</taxon>
        <taxon>Pseudomonadati</taxon>
        <taxon>Pseudomonadota</taxon>
        <taxon>Betaproteobacteria</taxon>
        <taxon>Candidatus Desulfobacillus</taxon>
    </lineage>
</organism>
<dbReference type="SUPFAM" id="SSF47175">
    <property type="entry name" value="Cytochromes"/>
    <property type="match status" value="1"/>
</dbReference>
<gene>
    <name evidence="1" type="ORF">DSYM_22120</name>
</gene>
<dbReference type="GO" id="GO:0009055">
    <property type="term" value="F:electron transfer activity"/>
    <property type="evidence" value="ECO:0007669"/>
    <property type="project" value="InterPro"/>
</dbReference>